<dbReference type="EMBL" id="JARJLG010000031">
    <property type="protein sequence ID" value="KAJ7767013.1"/>
    <property type="molecule type" value="Genomic_DNA"/>
</dbReference>
<reference evidence="3" key="1">
    <citation type="submission" date="2023-03" db="EMBL/GenBank/DDBJ databases">
        <title>Massive genome expansion in bonnet fungi (Mycena s.s.) driven by repeated elements and novel gene families across ecological guilds.</title>
        <authorList>
            <consortium name="Lawrence Berkeley National Laboratory"/>
            <person name="Harder C.B."/>
            <person name="Miyauchi S."/>
            <person name="Viragh M."/>
            <person name="Kuo A."/>
            <person name="Thoen E."/>
            <person name="Andreopoulos B."/>
            <person name="Lu D."/>
            <person name="Skrede I."/>
            <person name="Drula E."/>
            <person name="Henrissat B."/>
            <person name="Morin E."/>
            <person name="Kohler A."/>
            <person name="Barry K."/>
            <person name="LaButti K."/>
            <person name="Morin E."/>
            <person name="Salamov A."/>
            <person name="Lipzen A."/>
            <person name="Mereny Z."/>
            <person name="Hegedus B."/>
            <person name="Baldrian P."/>
            <person name="Stursova M."/>
            <person name="Weitz H."/>
            <person name="Taylor A."/>
            <person name="Grigoriev I.V."/>
            <person name="Nagy L.G."/>
            <person name="Martin F."/>
            <person name="Kauserud H."/>
        </authorList>
    </citation>
    <scope>NUCLEOTIDE SEQUENCE</scope>
    <source>
        <strain evidence="3">CBHHK188m</strain>
    </source>
</reference>
<protein>
    <submittedName>
        <fullName evidence="3">Uncharacterized protein</fullName>
    </submittedName>
</protein>
<name>A0AAD7JND0_9AGAR</name>
<sequence length="243" mass="27455">MSSEDTYLPSSPSTVYSQALDYEQSQHAQEIRETREAEMSTEELEAAAEERRLKRVRLGLESPNYKKEPFLSPLESPVQTPRASAVKSTQKNSRDFGALGLLNSQTDSQEAIDALIERTHNDTLIQQTRNADFNFTSQDVLDQLDHRRQPVVYDDEISDGPESYDELLARCDRAETERDEALTQLIRTQQALGGAQDELKALRDGCRHAYEEIKAAESRAEVQFASWKEAAESLVNLADPYVN</sequence>
<organism evidence="3 4">
    <name type="scientific">Mycena maculata</name>
    <dbReference type="NCBI Taxonomy" id="230809"/>
    <lineage>
        <taxon>Eukaryota</taxon>
        <taxon>Fungi</taxon>
        <taxon>Dikarya</taxon>
        <taxon>Basidiomycota</taxon>
        <taxon>Agaricomycotina</taxon>
        <taxon>Agaricomycetes</taxon>
        <taxon>Agaricomycetidae</taxon>
        <taxon>Agaricales</taxon>
        <taxon>Marasmiineae</taxon>
        <taxon>Mycenaceae</taxon>
        <taxon>Mycena</taxon>
    </lineage>
</organism>
<keyword evidence="1" id="KW-0175">Coiled coil</keyword>
<evidence type="ECO:0000256" key="1">
    <source>
        <dbReference type="SAM" id="Coils"/>
    </source>
</evidence>
<feature type="region of interest" description="Disordered" evidence="2">
    <location>
        <begin position="23"/>
        <end position="46"/>
    </location>
</feature>
<evidence type="ECO:0000256" key="2">
    <source>
        <dbReference type="SAM" id="MobiDB-lite"/>
    </source>
</evidence>
<evidence type="ECO:0000313" key="4">
    <source>
        <dbReference type="Proteomes" id="UP001215280"/>
    </source>
</evidence>
<keyword evidence="4" id="KW-1185">Reference proteome</keyword>
<evidence type="ECO:0000313" key="3">
    <source>
        <dbReference type="EMBL" id="KAJ7767013.1"/>
    </source>
</evidence>
<feature type="compositionally biased region" description="Basic and acidic residues" evidence="2">
    <location>
        <begin position="29"/>
        <end position="38"/>
    </location>
</feature>
<dbReference type="AlphaFoldDB" id="A0AAD7JND0"/>
<accession>A0AAD7JND0</accession>
<feature type="compositionally biased region" description="Polar residues" evidence="2">
    <location>
        <begin position="77"/>
        <end position="91"/>
    </location>
</feature>
<feature type="coiled-coil region" evidence="1">
    <location>
        <begin position="164"/>
        <end position="219"/>
    </location>
</feature>
<gene>
    <name evidence="3" type="ORF">DFH07DRAFT_1012030</name>
</gene>
<comment type="caution">
    <text evidence="3">The sequence shown here is derived from an EMBL/GenBank/DDBJ whole genome shotgun (WGS) entry which is preliminary data.</text>
</comment>
<feature type="region of interest" description="Disordered" evidence="2">
    <location>
        <begin position="65"/>
        <end position="91"/>
    </location>
</feature>
<proteinExistence type="predicted"/>
<dbReference type="Proteomes" id="UP001215280">
    <property type="component" value="Unassembled WGS sequence"/>
</dbReference>